<dbReference type="RefSeq" id="WP_193961932.1">
    <property type="nucleotide sequence ID" value="NZ_CP099464.1"/>
</dbReference>
<name>A0ABY5LX42_9CYAN</name>
<organism evidence="8 9">
    <name type="scientific">Dolichospermum heterosporum TAC447</name>
    <dbReference type="NCBI Taxonomy" id="747523"/>
    <lineage>
        <taxon>Bacteria</taxon>
        <taxon>Bacillati</taxon>
        <taxon>Cyanobacteriota</taxon>
        <taxon>Cyanophyceae</taxon>
        <taxon>Nostocales</taxon>
        <taxon>Aphanizomenonaceae</taxon>
        <taxon>Dolichospermum</taxon>
        <taxon>Dolichospermum heterosporum</taxon>
    </lineage>
</organism>
<dbReference type="SUPFAM" id="SSF54786">
    <property type="entry name" value="YcfA/nrd intein domain"/>
    <property type="match status" value="1"/>
</dbReference>
<dbReference type="Gene3D" id="3.30.920.30">
    <property type="entry name" value="Hypothetical protein"/>
    <property type="match status" value="1"/>
</dbReference>
<keyword evidence="7" id="KW-0346">Stress response</keyword>
<protein>
    <submittedName>
        <fullName evidence="8">Type II toxin-antitoxin system HicA family toxin</fullName>
    </submittedName>
</protein>
<dbReference type="Pfam" id="PF07927">
    <property type="entry name" value="HicA_toxin"/>
    <property type="match status" value="1"/>
</dbReference>
<proteinExistence type="inferred from homology"/>
<evidence type="ECO:0000256" key="2">
    <source>
        <dbReference type="ARBA" id="ARBA00022649"/>
    </source>
</evidence>
<keyword evidence="9" id="KW-1185">Reference proteome</keyword>
<accession>A0ABY5LX42</accession>
<keyword evidence="2" id="KW-1277">Toxin-antitoxin system</keyword>
<evidence type="ECO:0000256" key="6">
    <source>
        <dbReference type="ARBA" id="ARBA00022884"/>
    </source>
</evidence>
<keyword evidence="4" id="KW-0255">Endonuclease</keyword>
<evidence type="ECO:0000313" key="8">
    <source>
        <dbReference type="EMBL" id="UUO16571.1"/>
    </source>
</evidence>
<dbReference type="Proteomes" id="UP001057561">
    <property type="component" value="Chromosome"/>
</dbReference>
<evidence type="ECO:0000313" key="9">
    <source>
        <dbReference type="Proteomes" id="UP001057561"/>
    </source>
</evidence>
<gene>
    <name evidence="8" type="ORF">NG743_05930</name>
</gene>
<evidence type="ECO:0000256" key="7">
    <source>
        <dbReference type="ARBA" id="ARBA00023016"/>
    </source>
</evidence>
<dbReference type="InterPro" id="IPR038570">
    <property type="entry name" value="HicA_sf"/>
</dbReference>
<comment type="similarity">
    <text evidence="1">Belongs to the HicA mRNA interferase family.</text>
</comment>
<dbReference type="PANTHER" id="PTHR34873">
    <property type="entry name" value="SSR1766 PROTEIN"/>
    <property type="match status" value="1"/>
</dbReference>
<dbReference type="EMBL" id="CP099464">
    <property type="protein sequence ID" value="UUO16571.1"/>
    <property type="molecule type" value="Genomic_DNA"/>
</dbReference>
<keyword evidence="3" id="KW-0540">Nuclease</keyword>
<keyword evidence="6" id="KW-0694">RNA-binding</keyword>
<evidence type="ECO:0000256" key="5">
    <source>
        <dbReference type="ARBA" id="ARBA00022801"/>
    </source>
</evidence>
<dbReference type="InterPro" id="IPR012933">
    <property type="entry name" value="HicA_mRNA_interferase"/>
</dbReference>
<keyword evidence="5" id="KW-0378">Hydrolase</keyword>
<dbReference type="PANTHER" id="PTHR34873:SF3">
    <property type="entry name" value="ADDICTION MODULE TOXIN, HICA FAMILY"/>
    <property type="match status" value="1"/>
</dbReference>
<evidence type="ECO:0000256" key="4">
    <source>
        <dbReference type="ARBA" id="ARBA00022759"/>
    </source>
</evidence>
<evidence type="ECO:0000256" key="1">
    <source>
        <dbReference type="ARBA" id="ARBA00006620"/>
    </source>
</evidence>
<reference evidence="8" key="1">
    <citation type="submission" date="2022-06" db="EMBL/GenBank/DDBJ databases">
        <title>Nostosin G and Spiroidesin B from the Cyanobacterium Dolichospermum sp. NIES-1697.</title>
        <authorList>
            <person name="Phan C.-S."/>
            <person name="Mehjabin J.J."/>
            <person name="Anas A.R.J."/>
            <person name="Hayasaka M."/>
            <person name="Onoki R."/>
            <person name="Wang J."/>
            <person name="Umezawa T."/>
            <person name="Washio K."/>
            <person name="Morikawa M."/>
            <person name="Okino T."/>
        </authorList>
    </citation>
    <scope>NUCLEOTIDE SEQUENCE</scope>
    <source>
        <strain evidence="8">NIES-1697</strain>
    </source>
</reference>
<evidence type="ECO:0000256" key="3">
    <source>
        <dbReference type="ARBA" id="ARBA00022722"/>
    </source>
</evidence>
<sequence>MKSISGKNFAKVLESHGWQLLRINGSHHIYGKSDNPARISVPIHGNQSLKPGLLRHFLKVANLSEDDI</sequence>